<dbReference type="EMBL" id="DWYY01000022">
    <property type="protein sequence ID" value="HJA91824.1"/>
    <property type="molecule type" value="Genomic_DNA"/>
</dbReference>
<accession>A0A9D2I4Q6</accession>
<keyword evidence="4 6" id="KW-0067">ATP-binding</keyword>
<dbReference type="InterPro" id="IPR027417">
    <property type="entry name" value="P-loop_NTPase"/>
</dbReference>
<organism evidence="6 7">
    <name type="scientific">Candidatus Eisenbergiella merdipullorum</name>
    <dbReference type="NCBI Taxonomy" id="2838553"/>
    <lineage>
        <taxon>Bacteria</taxon>
        <taxon>Bacillati</taxon>
        <taxon>Bacillota</taxon>
        <taxon>Clostridia</taxon>
        <taxon>Lachnospirales</taxon>
        <taxon>Lachnospiraceae</taxon>
        <taxon>Eisenbergiella</taxon>
    </lineage>
</organism>
<evidence type="ECO:0000256" key="4">
    <source>
        <dbReference type="ARBA" id="ARBA00022840"/>
    </source>
</evidence>
<dbReference type="SMART" id="SM00382">
    <property type="entry name" value="AAA"/>
    <property type="match status" value="1"/>
</dbReference>
<dbReference type="PROSITE" id="PS00211">
    <property type="entry name" value="ABC_TRANSPORTER_1"/>
    <property type="match status" value="1"/>
</dbReference>
<evidence type="ECO:0000256" key="3">
    <source>
        <dbReference type="ARBA" id="ARBA00022741"/>
    </source>
</evidence>
<feature type="domain" description="ABC transporter" evidence="5">
    <location>
        <begin position="5"/>
        <end position="233"/>
    </location>
</feature>
<name>A0A9D2I4Q6_9FIRM</name>
<keyword evidence="2" id="KW-0813">Transport</keyword>
<dbReference type="InterPro" id="IPR017871">
    <property type="entry name" value="ABC_transporter-like_CS"/>
</dbReference>
<dbReference type="PANTHER" id="PTHR43335">
    <property type="entry name" value="ABC TRANSPORTER, ATP-BINDING PROTEIN"/>
    <property type="match status" value="1"/>
</dbReference>
<evidence type="ECO:0000313" key="7">
    <source>
        <dbReference type="Proteomes" id="UP000886858"/>
    </source>
</evidence>
<dbReference type="InterPro" id="IPR003439">
    <property type="entry name" value="ABC_transporter-like_ATP-bd"/>
</dbReference>
<sequence>MDFIVETRNLTKVWQKRTAVDRVNLHVKKGEIYGFVGPNGAGKSTVMKLLMNLISPDGGEACLFGERMGDKSFESFKRTGSIIEAPCFYENMTGRQNLELYCEYIGYHNRERIEEVLSEVGLSNIENKAVSHFSLGMKQRLAIARAILARPELLILDEPVNALDPEGIRDMRRLFVRLNRENGTTIFISSHLLSEVEQIADRIGVIAGGKLLKEISMEEIHAYRTEYVELLVDDVAKTSRLLEQDGRFPEFSVMDEKTVRVYEESGPFRRGGMPEKAGKPEKDGSVEKELAGLLVRNGVGLYGLARRKNSLEDYFFQMTENGQEKEREENGYGK</sequence>
<proteinExistence type="inferred from homology"/>
<comment type="similarity">
    <text evidence="1">Belongs to the ABC transporter superfamily.</text>
</comment>
<gene>
    <name evidence="6" type="ORF">H9717_01685</name>
</gene>
<comment type="caution">
    <text evidence="6">The sequence shown here is derived from an EMBL/GenBank/DDBJ whole genome shotgun (WGS) entry which is preliminary data.</text>
</comment>
<dbReference type="Pfam" id="PF00005">
    <property type="entry name" value="ABC_tran"/>
    <property type="match status" value="1"/>
</dbReference>
<dbReference type="Proteomes" id="UP000886858">
    <property type="component" value="Unassembled WGS sequence"/>
</dbReference>
<dbReference type="CDD" id="cd03268">
    <property type="entry name" value="ABC_BcrA_bacitracin_resist"/>
    <property type="match status" value="1"/>
</dbReference>
<dbReference type="SUPFAM" id="SSF52540">
    <property type="entry name" value="P-loop containing nucleoside triphosphate hydrolases"/>
    <property type="match status" value="1"/>
</dbReference>
<dbReference type="AlphaFoldDB" id="A0A9D2I4Q6"/>
<evidence type="ECO:0000313" key="6">
    <source>
        <dbReference type="EMBL" id="HJA91824.1"/>
    </source>
</evidence>
<reference evidence="6" key="2">
    <citation type="submission" date="2021-04" db="EMBL/GenBank/DDBJ databases">
        <authorList>
            <person name="Gilroy R."/>
        </authorList>
    </citation>
    <scope>NUCLEOTIDE SEQUENCE</scope>
    <source>
        <strain evidence="6">CHK179-7159</strain>
    </source>
</reference>
<dbReference type="InterPro" id="IPR003593">
    <property type="entry name" value="AAA+_ATPase"/>
</dbReference>
<protein>
    <submittedName>
        <fullName evidence="6">ABC transporter ATP-binding protein</fullName>
    </submittedName>
</protein>
<keyword evidence="3" id="KW-0547">Nucleotide-binding</keyword>
<dbReference type="Gene3D" id="3.40.50.300">
    <property type="entry name" value="P-loop containing nucleotide triphosphate hydrolases"/>
    <property type="match status" value="1"/>
</dbReference>
<dbReference type="GO" id="GO:0016887">
    <property type="term" value="F:ATP hydrolysis activity"/>
    <property type="evidence" value="ECO:0007669"/>
    <property type="project" value="InterPro"/>
</dbReference>
<dbReference type="PROSITE" id="PS50893">
    <property type="entry name" value="ABC_TRANSPORTER_2"/>
    <property type="match status" value="1"/>
</dbReference>
<evidence type="ECO:0000256" key="1">
    <source>
        <dbReference type="ARBA" id="ARBA00005417"/>
    </source>
</evidence>
<evidence type="ECO:0000256" key="2">
    <source>
        <dbReference type="ARBA" id="ARBA00022448"/>
    </source>
</evidence>
<evidence type="ECO:0000259" key="5">
    <source>
        <dbReference type="PROSITE" id="PS50893"/>
    </source>
</evidence>
<dbReference type="PANTHER" id="PTHR43335:SF8">
    <property type="entry name" value="ABC TRANSPORTER, ATP-BINDING PROTEIN"/>
    <property type="match status" value="1"/>
</dbReference>
<reference evidence="6" key="1">
    <citation type="journal article" date="2021" name="PeerJ">
        <title>Extensive microbial diversity within the chicken gut microbiome revealed by metagenomics and culture.</title>
        <authorList>
            <person name="Gilroy R."/>
            <person name="Ravi A."/>
            <person name="Getino M."/>
            <person name="Pursley I."/>
            <person name="Horton D.L."/>
            <person name="Alikhan N.F."/>
            <person name="Baker D."/>
            <person name="Gharbi K."/>
            <person name="Hall N."/>
            <person name="Watson M."/>
            <person name="Adriaenssens E.M."/>
            <person name="Foster-Nyarko E."/>
            <person name="Jarju S."/>
            <person name="Secka A."/>
            <person name="Antonio M."/>
            <person name="Oren A."/>
            <person name="Chaudhuri R.R."/>
            <person name="La Ragione R."/>
            <person name="Hildebrand F."/>
            <person name="Pallen M.J."/>
        </authorList>
    </citation>
    <scope>NUCLEOTIDE SEQUENCE</scope>
    <source>
        <strain evidence="6">CHK179-7159</strain>
    </source>
</reference>
<dbReference type="GO" id="GO:0005524">
    <property type="term" value="F:ATP binding"/>
    <property type="evidence" value="ECO:0007669"/>
    <property type="project" value="UniProtKB-KW"/>
</dbReference>